<keyword evidence="6" id="KW-1185">Reference proteome</keyword>
<name>A0A1I7N5N7_9HYPH</name>
<dbReference type="Gene3D" id="3.30.2130.30">
    <property type="match status" value="1"/>
</dbReference>
<evidence type="ECO:0000256" key="1">
    <source>
        <dbReference type="ARBA" id="ARBA00022603"/>
    </source>
</evidence>
<gene>
    <name evidence="5" type="ORF">SAMN05216456_0883</name>
</gene>
<dbReference type="AlphaFoldDB" id="A0A1I7N5N7"/>
<proteinExistence type="predicted"/>
<feature type="domain" description="RlmL ferredoxin-like" evidence="4">
    <location>
        <begin position="7"/>
        <end position="61"/>
    </location>
</feature>
<sequence>MTATFPIFLVSTPGLEAPLCAEALEQGFAGATVVDGGVSFSGTWNDVWLANLTLRGATRVLARIGEFRAMHLAQLDKRSRKIPWGDYLDPRIPLRVEASCKRSRIYHAGAAAQRVATAISEELRAPIAEDADLRVMVRIEDDLVTLSLDTTGASLHKRGFKEAVNKAPMRETMAAMFLRQCGFDGSFPVLDPMCGSGTFVLEAAEIARGFKPGRERDFAFQTLPSFDPQAWQAMRAAPTPQTTTRTFHGSDRDAGAIRMARENAERAGVADITAFEQTPIEALEPPPGPPGLVILNPPYGTRIGDKAPLVTLHRTLGKVLKTRFSGWQVGIITADKSLAQATGLKFEAPLPPVLHGGIRVGLYRARL</sequence>
<dbReference type="InterPro" id="IPR053943">
    <property type="entry name" value="RlmKL-like_Mtase_CS"/>
</dbReference>
<dbReference type="GO" id="GO:0008990">
    <property type="term" value="F:rRNA (guanine-N2-)-methyltransferase activity"/>
    <property type="evidence" value="ECO:0007669"/>
    <property type="project" value="TreeGrafter"/>
</dbReference>
<dbReference type="PANTHER" id="PTHR47313">
    <property type="entry name" value="RIBOSOMAL RNA LARGE SUBUNIT METHYLTRANSFERASE K/L"/>
    <property type="match status" value="1"/>
</dbReference>
<keyword evidence="1 5" id="KW-0489">Methyltransferase</keyword>
<dbReference type="InterPro" id="IPR029063">
    <property type="entry name" value="SAM-dependent_MTases_sf"/>
</dbReference>
<keyword evidence="2" id="KW-0808">Transferase</keyword>
<dbReference type="InterPro" id="IPR000241">
    <property type="entry name" value="RlmKL-like_Mtase"/>
</dbReference>
<dbReference type="SUPFAM" id="SSF53335">
    <property type="entry name" value="S-adenosyl-L-methionine-dependent methyltransferases"/>
    <property type="match status" value="1"/>
</dbReference>
<dbReference type="Pfam" id="PF22020">
    <property type="entry name" value="RlmL_1st"/>
    <property type="match status" value="1"/>
</dbReference>
<reference evidence="5 6" key="1">
    <citation type="submission" date="2016-10" db="EMBL/GenBank/DDBJ databases">
        <authorList>
            <person name="de Groot N.N."/>
        </authorList>
    </citation>
    <scope>NUCLEOTIDE SEQUENCE [LARGE SCALE GENOMIC DNA]</scope>
    <source>
        <strain evidence="5 6">IPL20</strain>
    </source>
</reference>
<evidence type="ECO:0000313" key="6">
    <source>
        <dbReference type="Proteomes" id="UP000199074"/>
    </source>
</evidence>
<dbReference type="CDD" id="cd11715">
    <property type="entry name" value="THUMP_AdoMetMT"/>
    <property type="match status" value="1"/>
</dbReference>
<dbReference type="RefSeq" id="WP_092421370.1">
    <property type="nucleotide sequence ID" value="NZ_FPCK01000001.1"/>
</dbReference>
<organism evidence="5 6">
    <name type="scientific">Devosia crocina</name>
    <dbReference type="NCBI Taxonomy" id="429728"/>
    <lineage>
        <taxon>Bacteria</taxon>
        <taxon>Pseudomonadati</taxon>
        <taxon>Pseudomonadota</taxon>
        <taxon>Alphaproteobacteria</taxon>
        <taxon>Hyphomicrobiales</taxon>
        <taxon>Devosiaceae</taxon>
        <taxon>Devosia</taxon>
    </lineage>
</organism>
<dbReference type="Proteomes" id="UP000199074">
    <property type="component" value="Unassembled WGS sequence"/>
</dbReference>
<evidence type="ECO:0000313" key="5">
    <source>
        <dbReference type="EMBL" id="SFV29968.1"/>
    </source>
</evidence>
<protein>
    <submittedName>
        <fullName evidence="5">Putative N6-adenine-specific DNA methylase</fullName>
    </submittedName>
</protein>
<dbReference type="Gene3D" id="3.40.50.150">
    <property type="entry name" value="Vaccinia Virus protein VP39"/>
    <property type="match status" value="1"/>
</dbReference>
<dbReference type="STRING" id="429728.SAMN05216456_0883"/>
<dbReference type="PRINTS" id="PR00507">
    <property type="entry name" value="N12N6MTFRASE"/>
</dbReference>
<dbReference type="Pfam" id="PF01170">
    <property type="entry name" value="UPF0020"/>
    <property type="match status" value="1"/>
</dbReference>
<dbReference type="PANTHER" id="PTHR47313:SF1">
    <property type="entry name" value="RIBOSOMAL RNA LARGE SUBUNIT METHYLTRANSFERASE K_L"/>
    <property type="match status" value="1"/>
</dbReference>
<dbReference type="GO" id="GO:0070043">
    <property type="term" value="F:rRNA (guanine-N7-)-methyltransferase activity"/>
    <property type="evidence" value="ECO:0007669"/>
    <property type="project" value="TreeGrafter"/>
</dbReference>
<dbReference type="PROSITE" id="PS01261">
    <property type="entry name" value="UPF0020"/>
    <property type="match status" value="1"/>
</dbReference>
<feature type="domain" description="Ribosomal RNA large subunit methyltransferase K/L-like methyltransferase" evidence="3">
    <location>
        <begin position="158"/>
        <end position="343"/>
    </location>
</feature>
<evidence type="ECO:0000259" key="4">
    <source>
        <dbReference type="Pfam" id="PF22020"/>
    </source>
</evidence>
<evidence type="ECO:0000256" key="2">
    <source>
        <dbReference type="ARBA" id="ARBA00022679"/>
    </source>
</evidence>
<evidence type="ECO:0000259" key="3">
    <source>
        <dbReference type="Pfam" id="PF01170"/>
    </source>
</evidence>
<dbReference type="InterPro" id="IPR054170">
    <property type="entry name" value="RlmL_1st"/>
</dbReference>
<dbReference type="OrthoDB" id="9809404at2"/>
<accession>A0A1I7N5N7</accession>
<dbReference type="EMBL" id="FPCK01000001">
    <property type="protein sequence ID" value="SFV29968.1"/>
    <property type="molecule type" value="Genomic_DNA"/>
</dbReference>